<dbReference type="AlphaFoldDB" id="A0AAJ6ZE26"/>
<organism evidence="2">
    <name type="scientific">Papilio xuthus</name>
    <name type="common">Asian swallowtail butterfly</name>
    <dbReference type="NCBI Taxonomy" id="66420"/>
    <lineage>
        <taxon>Eukaryota</taxon>
        <taxon>Metazoa</taxon>
        <taxon>Ecdysozoa</taxon>
        <taxon>Arthropoda</taxon>
        <taxon>Hexapoda</taxon>
        <taxon>Insecta</taxon>
        <taxon>Pterygota</taxon>
        <taxon>Neoptera</taxon>
        <taxon>Endopterygota</taxon>
        <taxon>Lepidoptera</taxon>
        <taxon>Glossata</taxon>
        <taxon>Ditrysia</taxon>
        <taxon>Papilionoidea</taxon>
        <taxon>Papilionidae</taxon>
        <taxon>Papilioninae</taxon>
        <taxon>Papilio</taxon>
    </lineage>
</organism>
<dbReference type="KEGG" id="pxu:106120047"/>
<keyword evidence="1" id="KW-0732">Signal</keyword>
<name>A0AAJ6ZE26_PAPXU</name>
<proteinExistence type="predicted"/>
<gene>
    <name evidence="2" type="primary">LOC106120047</name>
</gene>
<evidence type="ECO:0000256" key="1">
    <source>
        <dbReference type="SAM" id="SignalP"/>
    </source>
</evidence>
<sequence length="112" mass="12737">MVVNMKCVISFIILIIPLSLAISSDYVYEFGTDQGQVIYTKDGTIYFFQQDTNIDIPVPTDMTVTYVKVTVNALSPPKVDYDNLYHRVSIKYSWVQITQSTYNIIVKGIPQS</sequence>
<reference evidence="2" key="1">
    <citation type="submission" date="2025-08" db="UniProtKB">
        <authorList>
            <consortium name="RefSeq"/>
        </authorList>
    </citation>
    <scope>IDENTIFICATION</scope>
</reference>
<protein>
    <submittedName>
        <fullName evidence="2">Uncharacterized protein LOC106120047</fullName>
    </submittedName>
</protein>
<evidence type="ECO:0000313" key="2">
    <source>
        <dbReference type="RefSeq" id="XP_013170679.1"/>
    </source>
</evidence>
<accession>A0AAJ6ZE26</accession>
<feature type="chain" id="PRO_5042570767" evidence="1">
    <location>
        <begin position="22"/>
        <end position="112"/>
    </location>
</feature>
<dbReference type="Proteomes" id="UP000694872">
    <property type="component" value="Unplaced"/>
</dbReference>
<dbReference type="RefSeq" id="XP_013170679.1">
    <property type="nucleotide sequence ID" value="XM_013315225.1"/>
</dbReference>
<feature type="signal peptide" evidence="1">
    <location>
        <begin position="1"/>
        <end position="21"/>
    </location>
</feature>
<dbReference type="GeneID" id="106120047"/>